<comment type="similarity">
    <text evidence="2">Belongs to the protein-tyrosine phosphatase family. Non-receptor class myotubularin subfamily.</text>
</comment>
<dbReference type="GO" id="GO:0046856">
    <property type="term" value="P:phosphatidylinositol dephosphorylation"/>
    <property type="evidence" value="ECO:0007669"/>
    <property type="project" value="TreeGrafter"/>
</dbReference>
<evidence type="ECO:0000259" key="7">
    <source>
        <dbReference type="PROSITE" id="PS51339"/>
    </source>
</evidence>
<feature type="binding site" evidence="4">
    <location>
        <begin position="297"/>
        <end position="300"/>
    </location>
    <ligand>
        <name>substrate</name>
    </ligand>
</feature>
<dbReference type="GO" id="GO:0004438">
    <property type="term" value="F:phosphatidylinositol-3-phosphate phosphatase activity"/>
    <property type="evidence" value="ECO:0007669"/>
    <property type="project" value="TreeGrafter"/>
</dbReference>
<dbReference type="InterPro" id="IPR030564">
    <property type="entry name" value="Myotubularin"/>
</dbReference>
<dbReference type="Pfam" id="PF06602">
    <property type="entry name" value="Myotub-related"/>
    <property type="match status" value="2"/>
</dbReference>
<feature type="binding site" evidence="4">
    <location>
        <begin position="322"/>
        <end position="323"/>
    </location>
    <ligand>
        <name>substrate</name>
    </ligand>
</feature>
<dbReference type="PROSITE" id="PS51339">
    <property type="entry name" value="PPASE_MYOTUBULARIN"/>
    <property type="match status" value="1"/>
</dbReference>
<comment type="subcellular location">
    <subcellularLocation>
        <location evidence="1">Endomembrane system</location>
        <topology evidence="1">Peripheral membrane protein</topology>
    </subcellularLocation>
</comment>
<accession>A0A915M7U0</accession>
<dbReference type="SUPFAM" id="SSF52799">
    <property type="entry name" value="(Phosphotyrosine protein) phosphatases II"/>
    <property type="match status" value="1"/>
</dbReference>
<protein>
    <submittedName>
        <fullName evidence="9">Phosphatidylinositol-3-phosphatase</fullName>
    </submittedName>
</protein>
<evidence type="ECO:0000256" key="4">
    <source>
        <dbReference type="PIRSR" id="PIRSR630564-2"/>
    </source>
</evidence>
<dbReference type="PANTHER" id="PTHR10807">
    <property type="entry name" value="MYOTUBULARIN-RELATED"/>
    <property type="match status" value="1"/>
</dbReference>
<dbReference type="InterPro" id="IPR029021">
    <property type="entry name" value="Prot-tyrosine_phosphatase-like"/>
</dbReference>
<feature type="region of interest" description="Disordered" evidence="5">
    <location>
        <begin position="519"/>
        <end position="543"/>
    </location>
</feature>
<feature type="active site" description="Phosphocysteine intermediate" evidence="3">
    <location>
        <position position="384"/>
    </location>
</feature>
<reference evidence="9" key="1">
    <citation type="submission" date="2022-11" db="UniProtKB">
        <authorList>
            <consortium name="WormBaseParasite"/>
        </authorList>
    </citation>
    <scope>IDENTIFICATION</scope>
</reference>
<proteinExistence type="inferred from homology"/>
<evidence type="ECO:0000256" key="3">
    <source>
        <dbReference type="PIRSR" id="PIRSR630564-1"/>
    </source>
</evidence>
<evidence type="ECO:0000313" key="9">
    <source>
        <dbReference type="WBParaSite" id="scaffold30714_cov262.g20830"/>
    </source>
</evidence>
<dbReference type="InterPro" id="IPR000387">
    <property type="entry name" value="Tyr_Pase_dom"/>
</dbReference>
<evidence type="ECO:0000256" key="5">
    <source>
        <dbReference type="SAM" id="MobiDB-lite"/>
    </source>
</evidence>
<dbReference type="GO" id="GO:0016020">
    <property type="term" value="C:membrane"/>
    <property type="evidence" value="ECO:0007669"/>
    <property type="project" value="TreeGrafter"/>
</dbReference>
<dbReference type="PANTHER" id="PTHR10807:SF75">
    <property type="entry name" value="PHOSPHATIDYLINOSITOL-3-PHOSPHATE PHOSPHATASE"/>
    <property type="match status" value="1"/>
</dbReference>
<dbReference type="Proteomes" id="UP000887561">
    <property type="component" value="Unplaced"/>
</dbReference>
<evidence type="ECO:0000259" key="6">
    <source>
        <dbReference type="PROSITE" id="PS50056"/>
    </source>
</evidence>
<name>A0A915M7U0_MELJA</name>
<dbReference type="InterPro" id="IPR016130">
    <property type="entry name" value="Tyr_Pase_AS"/>
</dbReference>
<keyword evidence="8" id="KW-1185">Reference proteome</keyword>
<feature type="domain" description="Myotubularin phosphatase" evidence="7">
    <location>
        <begin position="170"/>
        <end position="508"/>
    </location>
</feature>
<evidence type="ECO:0000313" key="8">
    <source>
        <dbReference type="Proteomes" id="UP000887561"/>
    </source>
</evidence>
<dbReference type="PROSITE" id="PS50056">
    <property type="entry name" value="TYR_PHOSPHATASE_2"/>
    <property type="match status" value="1"/>
</dbReference>
<dbReference type="WBParaSite" id="scaffold30714_cov262.g20830">
    <property type="protein sequence ID" value="scaffold30714_cov262.g20830"/>
    <property type="gene ID" value="scaffold30714_cov262.g20830"/>
</dbReference>
<organism evidence="8 9">
    <name type="scientific">Meloidogyne javanica</name>
    <name type="common">Root-knot nematode worm</name>
    <dbReference type="NCBI Taxonomy" id="6303"/>
    <lineage>
        <taxon>Eukaryota</taxon>
        <taxon>Metazoa</taxon>
        <taxon>Ecdysozoa</taxon>
        <taxon>Nematoda</taxon>
        <taxon>Chromadorea</taxon>
        <taxon>Rhabditida</taxon>
        <taxon>Tylenchina</taxon>
        <taxon>Tylenchomorpha</taxon>
        <taxon>Tylenchoidea</taxon>
        <taxon>Meloidogynidae</taxon>
        <taxon>Meloidogyninae</taxon>
        <taxon>Meloidogyne</taxon>
        <taxon>Meloidogyne incognita group</taxon>
    </lineage>
</organism>
<dbReference type="GO" id="GO:0012505">
    <property type="term" value="C:endomembrane system"/>
    <property type="evidence" value="ECO:0007669"/>
    <property type="project" value="UniProtKB-SubCell"/>
</dbReference>
<dbReference type="GO" id="GO:0010506">
    <property type="term" value="P:regulation of autophagy"/>
    <property type="evidence" value="ECO:0007669"/>
    <property type="project" value="TreeGrafter"/>
</dbReference>
<dbReference type="SUPFAM" id="SSF50729">
    <property type="entry name" value="PH domain-like"/>
    <property type="match status" value="1"/>
</dbReference>
<dbReference type="GO" id="GO:0052629">
    <property type="term" value="F:phosphatidylinositol-3,5-bisphosphate 3-phosphatase activity"/>
    <property type="evidence" value="ECO:0007669"/>
    <property type="project" value="TreeGrafter"/>
</dbReference>
<feature type="domain" description="Tyrosine specific protein phosphatases" evidence="6">
    <location>
        <begin position="360"/>
        <end position="401"/>
    </location>
</feature>
<sequence length="748" mass="84273">MPCNDNQSVCNEGATGVFDSSAVPSSSSSATLHDERLVSITTENGHTFPQSSYAELKNTAVRTRTAVGQLYVTQFRIIIVAHNQSAICAIPLTGVDLLEAKDIVGLQISSKDGKIIKLRAENSETACAWYKKLMQKTCVVRDLDGIFAFTFFNQASKKPPNWLRKETKRLSAYEHLHNEFRRLKLPDDNWRISVKNETFEICPTYPQFLFVPKSVSDEDLKQMSYGRCYRRFPTVVWRNKRNGAVLLRSSQPSIGFFGLTNEKDISYYERIRSAISPDLNKKFLIVDARSYTAAWANRAKGGGFEGPDTYPNADVIFMGLANIHNIRYSFHQLRQTLNGALDPNIFLQNLQSTLWLHNICQLFNSVERCLKSLCNEGTSVLVHCSDGWDRTTQIVSLFFLQFLDCVYQLWEKNTDQFEFNRRYLMKLAQHTFSGLFGTFLFNSLKDAIKNGCDPNDTDEHRHRCFQVWSYLGKHNTEFRNPAFREDYAGGMLRYPKTLPDLLIWRDAYYCTADQSLINNPNEPSHQNTGTGSTQDVSSDKSAASLTSLVEQSMNLTTPIPSPGPTIGFGVSCGSPCIGHSTTKIHDNCTIGSISAVFCQKCLDVDGLSRVPSQFEDKVLRRIYDLEKQLGKFNPSSNSSNNINGQQNNISMREPFINGKYSNENSNSRRMRNESLESFEVLPECYRLKHHSSSSLTSVIQPSSVSSNSTTISDYASNGNNLSKNGILSETNEINYSSEHLEVLSPSSE</sequence>
<dbReference type="GO" id="GO:0019903">
    <property type="term" value="F:protein phosphatase binding"/>
    <property type="evidence" value="ECO:0007669"/>
    <property type="project" value="TreeGrafter"/>
</dbReference>
<dbReference type="PROSITE" id="PS00383">
    <property type="entry name" value="TYR_PHOSPHATASE_1"/>
    <property type="match status" value="1"/>
</dbReference>
<dbReference type="GO" id="GO:0005737">
    <property type="term" value="C:cytoplasm"/>
    <property type="evidence" value="ECO:0007669"/>
    <property type="project" value="TreeGrafter"/>
</dbReference>
<feature type="binding site" evidence="4">
    <location>
        <begin position="384"/>
        <end position="390"/>
    </location>
    <ligand>
        <name>substrate</name>
    </ligand>
</feature>
<evidence type="ECO:0000256" key="1">
    <source>
        <dbReference type="ARBA" id="ARBA00004184"/>
    </source>
</evidence>
<dbReference type="InterPro" id="IPR010569">
    <property type="entry name" value="Myotubularin-like_Pase_dom"/>
</dbReference>
<evidence type="ECO:0000256" key="2">
    <source>
        <dbReference type="ARBA" id="ARBA00007471"/>
    </source>
</evidence>
<dbReference type="AlphaFoldDB" id="A0A915M7U0"/>